<protein>
    <submittedName>
        <fullName evidence="4">Uncharacterized protein</fullName>
    </submittedName>
</protein>
<evidence type="ECO:0000256" key="1">
    <source>
        <dbReference type="SAM" id="Coils"/>
    </source>
</evidence>
<evidence type="ECO:0000313" key="4">
    <source>
        <dbReference type="EMBL" id="CAG2222991.1"/>
    </source>
</evidence>
<feature type="transmembrane region" description="Helical" evidence="3">
    <location>
        <begin position="146"/>
        <end position="168"/>
    </location>
</feature>
<keyword evidence="1" id="KW-0175">Coiled coil</keyword>
<keyword evidence="3" id="KW-1133">Transmembrane helix</keyword>
<name>A0A8S3SMM0_MYTED</name>
<keyword evidence="3" id="KW-0812">Transmembrane</keyword>
<evidence type="ECO:0000256" key="3">
    <source>
        <dbReference type="SAM" id="Phobius"/>
    </source>
</evidence>
<dbReference type="AlphaFoldDB" id="A0A8S3SMM0"/>
<dbReference type="PROSITE" id="PS51257">
    <property type="entry name" value="PROKAR_LIPOPROTEIN"/>
    <property type="match status" value="1"/>
</dbReference>
<organism evidence="4 5">
    <name type="scientific">Mytilus edulis</name>
    <name type="common">Blue mussel</name>
    <dbReference type="NCBI Taxonomy" id="6550"/>
    <lineage>
        <taxon>Eukaryota</taxon>
        <taxon>Metazoa</taxon>
        <taxon>Spiralia</taxon>
        <taxon>Lophotrochozoa</taxon>
        <taxon>Mollusca</taxon>
        <taxon>Bivalvia</taxon>
        <taxon>Autobranchia</taxon>
        <taxon>Pteriomorphia</taxon>
        <taxon>Mytilida</taxon>
        <taxon>Mytiloidea</taxon>
        <taxon>Mytilidae</taxon>
        <taxon>Mytilinae</taxon>
        <taxon>Mytilus</taxon>
    </lineage>
</organism>
<feature type="transmembrane region" description="Helical" evidence="3">
    <location>
        <begin position="51"/>
        <end position="78"/>
    </location>
</feature>
<dbReference type="Gene3D" id="6.10.250.3110">
    <property type="match status" value="1"/>
</dbReference>
<reference evidence="4" key="1">
    <citation type="submission" date="2021-03" db="EMBL/GenBank/DDBJ databases">
        <authorList>
            <person name="Bekaert M."/>
        </authorList>
    </citation>
    <scope>NUCLEOTIDE SEQUENCE</scope>
</reference>
<dbReference type="EMBL" id="CAJPWZ010001772">
    <property type="protein sequence ID" value="CAG2222991.1"/>
    <property type="molecule type" value="Genomic_DNA"/>
</dbReference>
<feature type="transmembrane region" description="Helical" evidence="3">
    <location>
        <begin position="12"/>
        <end position="39"/>
    </location>
</feature>
<feature type="region of interest" description="Disordered" evidence="2">
    <location>
        <begin position="299"/>
        <end position="319"/>
    </location>
</feature>
<keyword evidence="5" id="KW-1185">Reference proteome</keyword>
<sequence>MVSVADKEKSVDSLCCSFAFFLVCACMFFVLGGIGVQYFSDDETWDTGKWYQYYIGAFVIAPVALLNALWACIAVTKVRENKQKELDDSIGCIWLLLLLATAAFVVGAVFFGGFSEHSKALQECERNETKALIKTSLEDHCSDATYKAFCICFIVGLMLFGLTTLASCSYRSKENEKLHSRSHQVAPKTAAPTAAIKLENKGNPENDQLKKQNQTLTGEKERLNKQLTETKNQNNSLKDQVTALQKELNEIKNLNMQLQMQLSQAKETPQQLDSGDLYNRERLNPAPPLAYTNIPATAWTVGSPPSAPPPEYSEVENKY</sequence>
<dbReference type="Proteomes" id="UP000683360">
    <property type="component" value="Unassembled WGS sequence"/>
</dbReference>
<feature type="transmembrane region" description="Helical" evidence="3">
    <location>
        <begin position="90"/>
        <end position="111"/>
    </location>
</feature>
<dbReference type="OrthoDB" id="6109454at2759"/>
<evidence type="ECO:0000256" key="2">
    <source>
        <dbReference type="SAM" id="MobiDB-lite"/>
    </source>
</evidence>
<feature type="coiled-coil region" evidence="1">
    <location>
        <begin position="206"/>
        <end position="268"/>
    </location>
</feature>
<keyword evidence="3" id="KW-0472">Membrane</keyword>
<gene>
    <name evidence="4" type="ORF">MEDL_36282</name>
</gene>
<accession>A0A8S3SMM0</accession>
<proteinExistence type="predicted"/>
<evidence type="ECO:0000313" key="5">
    <source>
        <dbReference type="Proteomes" id="UP000683360"/>
    </source>
</evidence>
<comment type="caution">
    <text evidence="4">The sequence shown here is derived from an EMBL/GenBank/DDBJ whole genome shotgun (WGS) entry which is preliminary data.</text>
</comment>